<dbReference type="OrthoDB" id="206213at2759"/>
<dbReference type="CDD" id="cd03426">
    <property type="entry name" value="NUDIX_CoAse_Nudt7"/>
    <property type="match status" value="1"/>
</dbReference>
<feature type="transmembrane region" description="Helical" evidence="8">
    <location>
        <begin position="505"/>
        <end position="530"/>
    </location>
</feature>
<comment type="cofactor">
    <cofactor evidence="2">
        <name>Mg(2+)</name>
        <dbReference type="ChEBI" id="CHEBI:18420"/>
    </cofactor>
</comment>
<keyword evidence="3" id="KW-0479">Metal-binding</keyword>
<accession>A0A8H7JAY1</accession>
<dbReference type="SUPFAM" id="SSF55811">
    <property type="entry name" value="Nudix"/>
    <property type="match status" value="1"/>
</dbReference>
<dbReference type="GO" id="GO:0046872">
    <property type="term" value="F:metal ion binding"/>
    <property type="evidence" value="ECO:0007669"/>
    <property type="project" value="UniProtKB-KW"/>
</dbReference>
<dbReference type="PANTHER" id="PTHR12992:SF24">
    <property type="entry name" value="PEROXISOMAL COENZYME A DIPHOSPHATASE NUDT7"/>
    <property type="match status" value="1"/>
</dbReference>
<sequence length="990" mass="108941">MALSPTSTQVLARLRAYTPPPTQYYNCPLSRRAAVLIVLFPDRHGDLKVVLTMRSASLRNYAGQAALPGGKADTLSETPWDTARREAYEEIGLPMDADKLKGFKVEHLCELPANLAKTELGVRPCVAYLSPTSMPSGSSTTSSGATDSEVEDRLIPRLDPKEVAAVFTAPFHAFLRKDWSGPGPAPVQKNGKPEKWYRGSWTDWHESRWRMHNFYIPKPPPASQEMRRNAEKSSPPPQASSEHGSGLPEGDDPRPEPSALDDLTTFRVFGMTARILVDAARVAYGEEPEFEHNSHFGDEEMIGRLLKMGRLSEVRKKGEVLTKDVLKQASKINYSSTARLIGNKTATPVPFQQPQPSKIQDFLRHARLQLLGVLAGRAFAWRSPIEQRKVALYQSRRMAALNSLFHLIPLGGALALLSLYWTKCWVGMASDSGTTLQFVAKLHELFMQASLVDTLLYMVRVQALNGYVPLGALSGAAHGPQISYLWSLDFMSAITSPAFNRWRKIGFAFSASGLLFMTAVVGPSSAVLMIPRPGMPHVNHTMTRYVNISESALFPTHFDKNSGLNFSRYNDLDKARILESSRGPDHHIAIRLLWASDDASSGHYMRVAQAAVHEYSQVEPSGGNYTVLAMPTLLSSKQLEYHSMAYDSYDSDIAVINASWVVRTLQPVVLAVCTRSFQRAEDIYYFRDDGSKGSLPDATKLWNQLLKVYTSSEITDQVALPPMWIQSPGDSPSLLGLSLEIKPDDDPTLKVCTVSSFWGMAEISLNPTIAGNLIKAGPETGKDAVLAAKSRPITINPEGISSLDAPCASEGSPAILFSENLAACFAATISWVSGHRYDSHGSFFIDNIISGYNRSELNDSAPLTVFQFDQVLTGFGYGSTDTSIKLSLAVTISYCLIVVIYLTYTIATGHTSIAWGSAMELVMLALQSPAPDHLGHISVGIDSMDTFRQSVGIRVRVDSEKNEERLELVFKQDKGFEDRGLKTVELNKAY</sequence>
<evidence type="ECO:0000256" key="7">
    <source>
        <dbReference type="SAM" id="MobiDB-lite"/>
    </source>
</evidence>
<evidence type="ECO:0000256" key="2">
    <source>
        <dbReference type="ARBA" id="ARBA00001946"/>
    </source>
</evidence>
<organism evidence="10 11">
    <name type="scientific">Ascochyta lentis</name>
    <dbReference type="NCBI Taxonomy" id="205686"/>
    <lineage>
        <taxon>Eukaryota</taxon>
        <taxon>Fungi</taxon>
        <taxon>Dikarya</taxon>
        <taxon>Ascomycota</taxon>
        <taxon>Pezizomycotina</taxon>
        <taxon>Dothideomycetes</taxon>
        <taxon>Pleosporomycetidae</taxon>
        <taxon>Pleosporales</taxon>
        <taxon>Pleosporineae</taxon>
        <taxon>Didymellaceae</taxon>
        <taxon>Ascochyta</taxon>
    </lineage>
</organism>
<keyword evidence="8" id="KW-0812">Transmembrane</keyword>
<dbReference type="InterPro" id="IPR015797">
    <property type="entry name" value="NUDIX_hydrolase-like_dom_sf"/>
</dbReference>
<evidence type="ECO:0000256" key="8">
    <source>
        <dbReference type="SAM" id="Phobius"/>
    </source>
</evidence>
<evidence type="ECO:0000256" key="1">
    <source>
        <dbReference type="ARBA" id="ARBA00001936"/>
    </source>
</evidence>
<gene>
    <name evidence="10" type="ORF">EKO04_002109</name>
</gene>
<protein>
    <recommendedName>
        <fullName evidence="9">Nudix hydrolase domain-containing protein</fullName>
    </recommendedName>
</protein>
<evidence type="ECO:0000256" key="5">
    <source>
        <dbReference type="ARBA" id="ARBA00022842"/>
    </source>
</evidence>
<evidence type="ECO:0000256" key="6">
    <source>
        <dbReference type="ARBA" id="ARBA00023211"/>
    </source>
</evidence>
<feature type="region of interest" description="Disordered" evidence="7">
    <location>
        <begin position="178"/>
        <end position="197"/>
    </location>
</feature>
<feature type="region of interest" description="Disordered" evidence="7">
    <location>
        <begin position="215"/>
        <end position="260"/>
    </location>
</feature>
<name>A0A8H7JAY1_9PLEO</name>
<dbReference type="Proteomes" id="UP000651452">
    <property type="component" value="Unassembled WGS sequence"/>
</dbReference>
<keyword evidence="5" id="KW-0460">Magnesium</keyword>
<feature type="transmembrane region" description="Helical" evidence="8">
    <location>
        <begin position="401"/>
        <end position="421"/>
    </location>
</feature>
<dbReference type="PROSITE" id="PS51462">
    <property type="entry name" value="NUDIX"/>
    <property type="match status" value="1"/>
</dbReference>
<dbReference type="InterPro" id="IPR045121">
    <property type="entry name" value="CoAse"/>
</dbReference>
<evidence type="ECO:0000313" key="10">
    <source>
        <dbReference type="EMBL" id="KAF9699662.1"/>
    </source>
</evidence>
<dbReference type="InterPro" id="IPR000086">
    <property type="entry name" value="NUDIX_hydrolase_dom"/>
</dbReference>
<comment type="cofactor">
    <cofactor evidence="1">
        <name>Mn(2+)</name>
        <dbReference type="ChEBI" id="CHEBI:29035"/>
    </cofactor>
</comment>
<dbReference type="GO" id="GO:0015938">
    <property type="term" value="P:coenzyme A catabolic process"/>
    <property type="evidence" value="ECO:0007669"/>
    <property type="project" value="TreeGrafter"/>
</dbReference>
<keyword evidence="4" id="KW-0378">Hydrolase</keyword>
<dbReference type="EMBL" id="RZGK01000004">
    <property type="protein sequence ID" value="KAF9699662.1"/>
    <property type="molecule type" value="Genomic_DNA"/>
</dbReference>
<keyword evidence="11" id="KW-1185">Reference proteome</keyword>
<proteinExistence type="predicted"/>
<evidence type="ECO:0000256" key="4">
    <source>
        <dbReference type="ARBA" id="ARBA00022801"/>
    </source>
</evidence>
<dbReference type="AlphaFoldDB" id="A0A8H7JAY1"/>
<dbReference type="Gene3D" id="3.90.79.10">
    <property type="entry name" value="Nucleoside Triphosphate Pyrophosphohydrolase"/>
    <property type="match status" value="1"/>
</dbReference>
<reference evidence="10" key="2">
    <citation type="submission" date="2020-09" db="EMBL/GenBank/DDBJ databases">
        <title>Reference genome assembly for Australian Ascochyta lentis isolate Al4.</title>
        <authorList>
            <person name="Lee R.C."/>
            <person name="Farfan-Caceres L.M."/>
            <person name="Debler J.W."/>
            <person name="Williams A.H."/>
            <person name="Henares B.M."/>
        </authorList>
    </citation>
    <scope>NUCLEOTIDE SEQUENCE</scope>
    <source>
        <strain evidence="10">Al4</strain>
    </source>
</reference>
<comment type="caution">
    <text evidence="10">The sequence shown here is derived from an EMBL/GenBank/DDBJ whole genome shotgun (WGS) entry which is preliminary data.</text>
</comment>
<keyword evidence="6" id="KW-0464">Manganese</keyword>
<evidence type="ECO:0000256" key="3">
    <source>
        <dbReference type="ARBA" id="ARBA00022723"/>
    </source>
</evidence>
<dbReference type="PANTHER" id="PTHR12992">
    <property type="entry name" value="NUDIX HYDROLASE"/>
    <property type="match status" value="1"/>
</dbReference>
<dbReference type="GO" id="GO:0010945">
    <property type="term" value="F:coenzyme A diphosphatase activity"/>
    <property type="evidence" value="ECO:0007669"/>
    <property type="project" value="InterPro"/>
</dbReference>
<keyword evidence="8" id="KW-0472">Membrane</keyword>
<evidence type="ECO:0000313" key="11">
    <source>
        <dbReference type="Proteomes" id="UP000651452"/>
    </source>
</evidence>
<dbReference type="Pfam" id="PF00293">
    <property type="entry name" value="NUDIX"/>
    <property type="match status" value="1"/>
</dbReference>
<keyword evidence="8" id="KW-1133">Transmembrane helix</keyword>
<evidence type="ECO:0000259" key="9">
    <source>
        <dbReference type="PROSITE" id="PS51462"/>
    </source>
</evidence>
<reference evidence="10" key="1">
    <citation type="submission" date="2018-12" db="EMBL/GenBank/DDBJ databases">
        <authorList>
            <person name="Syme R.A."/>
            <person name="Farfan-Caceres L."/>
            <person name="Lichtenzveig J."/>
        </authorList>
    </citation>
    <scope>NUCLEOTIDE SEQUENCE</scope>
    <source>
        <strain evidence="10">Al4</strain>
    </source>
</reference>
<feature type="domain" description="Nudix hydrolase" evidence="9">
    <location>
        <begin position="30"/>
        <end position="224"/>
    </location>
</feature>